<protein>
    <recommendedName>
        <fullName evidence="3">BED-type domain-containing protein</fullName>
    </recommendedName>
</protein>
<proteinExistence type="predicted"/>
<sequence>MPAMTLAQRIEHDLKSNGGGVRDSQQRARQEVGWEAFDIVYNRSNVKLDYAACKSCNKLYTFKTNTSTTMISKHKCPIPASEVAAAKVFFKKHIVTKQEKETMMVATADYCVIDMRPFESLSGLGLKALI</sequence>
<keyword evidence="2" id="KW-1185">Reference proteome</keyword>
<dbReference type="Gene3D" id="1.10.10.1070">
    <property type="entry name" value="Zinc finger, BED domain-containing"/>
    <property type="match status" value="1"/>
</dbReference>
<dbReference type="Proteomes" id="UP001497512">
    <property type="component" value="Chromosome 15"/>
</dbReference>
<organism evidence="1 2">
    <name type="scientific">Sphagnum troendelagicum</name>
    <dbReference type="NCBI Taxonomy" id="128251"/>
    <lineage>
        <taxon>Eukaryota</taxon>
        <taxon>Viridiplantae</taxon>
        <taxon>Streptophyta</taxon>
        <taxon>Embryophyta</taxon>
        <taxon>Bryophyta</taxon>
        <taxon>Sphagnophytina</taxon>
        <taxon>Sphagnopsida</taxon>
        <taxon>Sphagnales</taxon>
        <taxon>Sphagnaceae</taxon>
        <taxon>Sphagnum</taxon>
    </lineage>
</organism>
<dbReference type="EMBL" id="OZ019907">
    <property type="protein sequence ID" value="CAK9205416.1"/>
    <property type="molecule type" value="Genomic_DNA"/>
</dbReference>
<evidence type="ECO:0000313" key="1">
    <source>
        <dbReference type="EMBL" id="CAK9205416.1"/>
    </source>
</evidence>
<evidence type="ECO:0008006" key="3">
    <source>
        <dbReference type="Google" id="ProtNLM"/>
    </source>
</evidence>
<name>A0ABP0TUJ5_9BRYO</name>
<gene>
    <name evidence="1" type="ORF">CSSPTR1EN2_LOCUS7837</name>
</gene>
<reference evidence="1" key="1">
    <citation type="submission" date="2024-02" db="EMBL/GenBank/DDBJ databases">
        <authorList>
            <consortium name="ELIXIR-Norway"/>
            <consortium name="Elixir Norway"/>
        </authorList>
    </citation>
    <scope>NUCLEOTIDE SEQUENCE</scope>
</reference>
<accession>A0ABP0TUJ5</accession>
<evidence type="ECO:0000313" key="2">
    <source>
        <dbReference type="Proteomes" id="UP001497512"/>
    </source>
</evidence>